<feature type="region of interest" description="Disordered" evidence="1">
    <location>
        <begin position="181"/>
        <end position="205"/>
    </location>
</feature>
<accession>A0ABU7XJH8</accession>
<evidence type="ECO:0000256" key="1">
    <source>
        <dbReference type="SAM" id="MobiDB-lite"/>
    </source>
</evidence>
<keyword evidence="3" id="KW-0436">Ligase</keyword>
<evidence type="ECO:0000259" key="2">
    <source>
        <dbReference type="Pfam" id="PF13298"/>
    </source>
</evidence>
<dbReference type="PANTHER" id="PTHR39465">
    <property type="entry name" value="DNA LIGASE D, 3'-PHOSPHOESTERASE DOMAIN"/>
    <property type="match status" value="1"/>
</dbReference>
<feature type="compositionally biased region" description="Basic and acidic residues" evidence="1">
    <location>
        <begin position="12"/>
        <end position="24"/>
    </location>
</feature>
<protein>
    <submittedName>
        <fullName evidence="3">DNA polymerase ligase N-terminal domain-containing protein</fullName>
    </submittedName>
</protein>
<evidence type="ECO:0000313" key="3">
    <source>
        <dbReference type="EMBL" id="MEF3367284.1"/>
    </source>
</evidence>
<dbReference type="Proteomes" id="UP001350748">
    <property type="component" value="Unassembled WGS sequence"/>
</dbReference>
<dbReference type="GO" id="GO:0016874">
    <property type="term" value="F:ligase activity"/>
    <property type="evidence" value="ECO:0007669"/>
    <property type="project" value="UniProtKB-KW"/>
</dbReference>
<feature type="domain" description="DNA ligase D 3'-phosphoesterase" evidence="2">
    <location>
        <begin position="42"/>
        <end position="148"/>
    </location>
</feature>
<reference evidence="3 4" key="1">
    <citation type="submission" date="2024-02" db="EMBL/GenBank/DDBJ databases">
        <authorList>
            <person name="Grouzdev D."/>
        </authorList>
    </citation>
    <scope>NUCLEOTIDE SEQUENCE [LARGE SCALE GENOMIC DNA]</scope>
    <source>
        <strain evidence="3 4">9N</strain>
    </source>
</reference>
<organism evidence="3 4">
    <name type="scientific">Methylocystis borbori</name>
    <dbReference type="NCBI Taxonomy" id="3118750"/>
    <lineage>
        <taxon>Bacteria</taxon>
        <taxon>Pseudomonadati</taxon>
        <taxon>Pseudomonadota</taxon>
        <taxon>Alphaproteobacteria</taxon>
        <taxon>Hyphomicrobiales</taxon>
        <taxon>Methylocystaceae</taxon>
        <taxon>Methylocystis</taxon>
    </lineage>
</organism>
<sequence>MPSQRQGAAVDGLERYRAKRDFAKTPEPQGGAAHGGARLVVQRHFARREHFDLRLAMDGVLKSWAVTRGPSANPADKRLAVRTEDHPLDYGDFEGLIPKGEYGGGTVMLWEDAAYEPLNGDPLEALEKGEIKFLAHGSRMRGRWALVRMKTRDKNENWLLVKERDDFAETDDRLVQRFPTSVATGRTREEIERGAPAAPAASSRR</sequence>
<dbReference type="EMBL" id="JAZHYN010000036">
    <property type="protein sequence ID" value="MEF3367284.1"/>
    <property type="molecule type" value="Genomic_DNA"/>
</dbReference>
<dbReference type="Pfam" id="PF13298">
    <property type="entry name" value="LigD_N"/>
    <property type="match status" value="1"/>
</dbReference>
<proteinExistence type="predicted"/>
<dbReference type="PANTHER" id="PTHR39465:SF1">
    <property type="entry name" value="DNA LIGASE D 3'-PHOSPHOESTERASE DOMAIN-CONTAINING PROTEIN"/>
    <property type="match status" value="1"/>
</dbReference>
<keyword evidence="4" id="KW-1185">Reference proteome</keyword>
<feature type="region of interest" description="Disordered" evidence="1">
    <location>
        <begin position="1"/>
        <end position="34"/>
    </location>
</feature>
<name>A0ABU7XJH8_9HYPH</name>
<dbReference type="RefSeq" id="WP_332082330.1">
    <property type="nucleotide sequence ID" value="NZ_JAZHYN010000036.1"/>
</dbReference>
<feature type="non-terminal residue" evidence="3">
    <location>
        <position position="205"/>
    </location>
</feature>
<feature type="compositionally biased region" description="Low complexity" evidence="1">
    <location>
        <begin position="195"/>
        <end position="205"/>
    </location>
</feature>
<gene>
    <name evidence="3" type="ORF">V3H18_12140</name>
</gene>
<dbReference type="NCBIfam" id="TIGR02777">
    <property type="entry name" value="LigD_PE_dom"/>
    <property type="match status" value="1"/>
</dbReference>
<evidence type="ECO:0000313" key="4">
    <source>
        <dbReference type="Proteomes" id="UP001350748"/>
    </source>
</evidence>
<dbReference type="InterPro" id="IPR014144">
    <property type="entry name" value="LigD_PE_domain"/>
</dbReference>
<comment type="caution">
    <text evidence="3">The sequence shown here is derived from an EMBL/GenBank/DDBJ whole genome shotgun (WGS) entry which is preliminary data.</text>
</comment>